<dbReference type="EMBL" id="CM000880">
    <property type="protein sequence ID" value="PNT73959.1"/>
    <property type="molecule type" value="Genomic_DNA"/>
</dbReference>
<feature type="compositionally biased region" description="Pro residues" evidence="1">
    <location>
        <begin position="174"/>
        <end position="187"/>
    </location>
</feature>
<evidence type="ECO:0000313" key="5">
    <source>
        <dbReference type="EnsemblPlants" id="PNT73959"/>
    </source>
</evidence>
<dbReference type="EnsemblPlants" id="PNT73959">
    <property type="protein sequence ID" value="PNT73959"/>
    <property type="gene ID" value="BRADI_1g05100v3"/>
</dbReference>
<accession>A0A2K2DI64</accession>
<evidence type="ECO:0000256" key="1">
    <source>
        <dbReference type="SAM" id="MobiDB-lite"/>
    </source>
</evidence>
<proteinExistence type="predicted"/>
<dbReference type="ExpressionAtlas" id="A0A2K2DI64">
    <property type="expression patterns" value="baseline"/>
</dbReference>
<dbReference type="FunCoup" id="A0A2K2DI64">
    <property type="interactions" value="1836"/>
</dbReference>
<dbReference type="PANTHER" id="PTHR31205:SF76">
    <property type="entry name" value="EXPRESSED PROTEIN"/>
    <property type="match status" value="1"/>
</dbReference>
<dbReference type="FunFam" id="2.80.10.50:FF:000067">
    <property type="entry name" value="BnaC05g19630D protein"/>
    <property type="match status" value="1"/>
</dbReference>
<feature type="domain" description="DUF569" evidence="3">
    <location>
        <begin position="250"/>
        <end position="326"/>
    </location>
</feature>
<feature type="region of interest" description="Disordered" evidence="1">
    <location>
        <begin position="165"/>
        <end position="243"/>
    </location>
</feature>
<sequence>MELFAHAKAVRLKSRHDKFLYADEDELHVTQDRNGSSPNARWAVEHAAPGCVRLRSRYGRYLAASSEPFLLGMTGRKVLQAAAPAPGAGARPDASVEWEPVRDGFQARLKTRQGGNYLRANGGLPPWRNSVTHDVPHRTATQDWVLWDVEIVQVLTPGPAEHAASAPAAVLAPESPPAPKLRPPPTPHEAHHRPTKSYAAATPPPEYAPPPPPPKRAEHAAPPPPARPDPRLSKLESSNSFSAPLHKVEGRAIHYLIADDKGNVDDDVERHSFTFNGSNLEELTHKLQEETGLDDLIICTRSPINGKLTPLLLQLPPNNAAMHIVLVRESSKGWQKHFLGPMAHNLRRGDDDS</sequence>
<feature type="domain" description="DUF569" evidence="2">
    <location>
        <begin position="1"/>
        <end position="147"/>
    </location>
</feature>
<dbReference type="OrthoDB" id="2432302at2759"/>
<dbReference type="AlphaFoldDB" id="A0A2K2DI64"/>
<dbReference type="PANTHER" id="PTHR31205">
    <property type="entry name" value="ACTIN CROSS-LINKING PROTEIN (DUF569)"/>
    <property type="match status" value="1"/>
</dbReference>
<dbReference type="Pfam" id="PF22932">
    <property type="entry name" value="Ubiq_DUF_assoc"/>
    <property type="match status" value="1"/>
</dbReference>
<dbReference type="Gramene" id="PNT73959">
    <property type="protein sequence ID" value="PNT73959"/>
    <property type="gene ID" value="BRADI_1g05100v3"/>
</dbReference>
<dbReference type="Proteomes" id="UP000008810">
    <property type="component" value="Chromosome 1"/>
</dbReference>
<gene>
    <name evidence="5" type="primary">LOC100827912</name>
    <name evidence="4" type="ORF">BRADI_1g05100v3</name>
</gene>
<evidence type="ECO:0000259" key="3">
    <source>
        <dbReference type="Pfam" id="PF22932"/>
    </source>
</evidence>
<dbReference type="InterPro" id="IPR008999">
    <property type="entry name" value="Actin-crosslinking"/>
</dbReference>
<protein>
    <submittedName>
        <fullName evidence="4 5">Uncharacterized protein</fullName>
    </submittedName>
</protein>
<dbReference type="CDD" id="cd23340">
    <property type="entry name" value="beta-trefoil_FSCN_ACP-like"/>
    <property type="match status" value="1"/>
</dbReference>
<organism evidence="4">
    <name type="scientific">Brachypodium distachyon</name>
    <name type="common">Purple false brome</name>
    <name type="synonym">Trachynia distachya</name>
    <dbReference type="NCBI Taxonomy" id="15368"/>
    <lineage>
        <taxon>Eukaryota</taxon>
        <taxon>Viridiplantae</taxon>
        <taxon>Streptophyta</taxon>
        <taxon>Embryophyta</taxon>
        <taxon>Tracheophyta</taxon>
        <taxon>Spermatophyta</taxon>
        <taxon>Magnoliopsida</taxon>
        <taxon>Liliopsida</taxon>
        <taxon>Poales</taxon>
        <taxon>Poaceae</taxon>
        <taxon>BOP clade</taxon>
        <taxon>Pooideae</taxon>
        <taxon>Stipodae</taxon>
        <taxon>Brachypodieae</taxon>
        <taxon>Brachypodium</taxon>
    </lineage>
</organism>
<keyword evidence="6" id="KW-1185">Reference proteome</keyword>
<reference evidence="5" key="3">
    <citation type="submission" date="2018-08" db="UniProtKB">
        <authorList>
            <consortium name="EnsemblPlants"/>
        </authorList>
    </citation>
    <scope>IDENTIFICATION</scope>
    <source>
        <strain evidence="5">cv. Bd21</strain>
    </source>
</reference>
<dbReference type="SUPFAM" id="SSF50405">
    <property type="entry name" value="Actin-crosslinking proteins"/>
    <property type="match status" value="1"/>
</dbReference>
<feature type="compositionally biased region" description="Pro residues" evidence="1">
    <location>
        <begin position="202"/>
        <end position="214"/>
    </location>
</feature>
<reference evidence="4" key="2">
    <citation type="submission" date="2017-06" db="EMBL/GenBank/DDBJ databases">
        <title>WGS assembly of Brachypodium distachyon.</title>
        <authorList>
            <consortium name="The International Brachypodium Initiative"/>
            <person name="Lucas S."/>
            <person name="Harmon-Smith M."/>
            <person name="Lail K."/>
            <person name="Tice H."/>
            <person name="Grimwood J."/>
            <person name="Bruce D."/>
            <person name="Barry K."/>
            <person name="Shu S."/>
            <person name="Lindquist E."/>
            <person name="Wang M."/>
            <person name="Pitluck S."/>
            <person name="Vogel J.P."/>
            <person name="Garvin D.F."/>
            <person name="Mockler T.C."/>
            <person name="Schmutz J."/>
            <person name="Rokhsar D."/>
            <person name="Bevan M.W."/>
        </authorList>
    </citation>
    <scope>NUCLEOTIDE SEQUENCE</scope>
    <source>
        <strain evidence="4">Bd21</strain>
    </source>
</reference>
<dbReference type="InterPro" id="IPR054726">
    <property type="entry name" value="Ubiq_DUF569-assoc"/>
</dbReference>
<dbReference type="Gene3D" id="2.80.10.50">
    <property type="match status" value="1"/>
</dbReference>
<dbReference type="Pfam" id="PF04601">
    <property type="entry name" value="DUF569"/>
    <property type="match status" value="1"/>
</dbReference>
<name>A0A2K2DI64_BRADI</name>
<evidence type="ECO:0000313" key="4">
    <source>
        <dbReference type="EMBL" id="PNT73959.1"/>
    </source>
</evidence>
<dbReference type="InterPro" id="IPR007679">
    <property type="entry name" value="DUF569"/>
</dbReference>
<evidence type="ECO:0000313" key="6">
    <source>
        <dbReference type="Proteomes" id="UP000008810"/>
    </source>
</evidence>
<reference evidence="4 5" key="1">
    <citation type="journal article" date="2010" name="Nature">
        <title>Genome sequencing and analysis of the model grass Brachypodium distachyon.</title>
        <authorList>
            <consortium name="International Brachypodium Initiative"/>
        </authorList>
    </citation>
    <scope>NUCLEOTIDE SEQUENCE [LARGE SCALE GENOMIC DNA]</scope>
    <source>
        <strain evidence="4 5">Bd21</strain>
    </source>
</reference>
<evidence type="ECO:0000259" key="2">
    <source>
        <dbReference type="Pfam" id="PF04601"/>
    </source>
</evidence>
<dbReference type="STRING" id="15368.A0A2K2DI64"/>